<dbReference type="InterPro" id="IPR052341">
    <property type="entry name" value="LOG_family_nucleotidases"/>
</dbReference>
<dbReference type="GO" id="GO:0009691">
    <property type="term" value="P:cytokinin biosynthetic process"/>
    <property type="evidence" value="ECO:0007669"/>
    <property type="project" value="UniProtKB-UniRule"/>
</dbReference>
<dbReference type="PANTHER" id="PTHR43393">
    <property type="entry name" value="CYTOKININ RIBOSIDE 5'-MONOPHOSPHATE PHOSPHORIBOHYDROLASE"/>
    <property type="match status" value="1"/>
</dbReference>
<dbReference type="InterPro" id="IPR005269">
    <property type="entry name" value="LOG"/>
</dbReference>
<dbReference type="Gene3D" id="3.40.50.450">
    <property type="match status" value="1"/>
</dbReference>
<sequence length="241" mass="27291">MNIDDQLKKSVNLPAADLPIADEPEDFRSSIQWRIFRIMSEFIEGFQFLADFKKTITIFGSARLQPDTHWYQETQKLGRMLSKAGYGIVTGGGPGIMEAANRGAVEGGKGDSIGLNIQLPNEQRVNPYVKKARGFHYFFSRKVMLSFSAEAYIYFPGGFGTLDEFFEIATLIETRKISPIPIVLVGKDFWSPLISWIEDDLLKRYKTIKGRDTYIYEVVDSAEEAFAIVKKKARGLPLSQR</sequence>
<keyword evidence="1" id="KW-0378">Hydrolase</keyword>
<dbReference type="Proteomes" id="UP000230903">
    <property type="component" value="Unassembled WGS sequence"/>
</dbReference>
<dbReference type="InterPro" id="IPR031100">
    <property type="entry name" value="LOG_fam"/>
</dbReference>
<dbReference type="EC" id="3.2.2.n1" evidence="1"/>
<protein>
    <recommendedName>
        <fullName evidence="1">Cytokinin riboside 5'-monophosphate phosphoribohydrolase</fullName>
        <ecNumber evidence="1">3.2.2.n1</ecNumber>
    </recommendedName>
</protein>
<keyword evidence="1" id="KW-0203">Cytokinin biosynthesis</keyword>
<comment type="caution">
    <text evidence="2">The sequence shown here is derived from an EMBL/GenBank/DDBJ whole genome shotgun (WGS) entry which is preliminary data.</text>
</comment>
<gene>
    <name evidence="2" type="ORF">COU10_01360</name>
</gene>
<dbReference type="NCBIfam" id="TIGR00730">
    <property type="entry name" value="Rossman fold protein, TIGR00730 family"/>
    <property type="match status" value="1"/>
</dbReference>
<dbReference type="PANTHER" id="PTHR43393:SF3">
    <property type="entry name" value="LYSINE DECARBOXYLASE-LIKE PROTEIN"/>
    <property type="match status" value="1"/>
</dbReference>
<accession>A0A2H0UNN6</accession>
<dbReference type="EMBL" id="PFBC01000020">
    <property type="protein sequence ID" value="PIR88039.1"/>
    <property type="molecule type" value="Genomic_DNA"/>
</dbReference>
<dbReference type="SUPFAM" id="SSF102405">
    <property type="entry name" value="MCP/YpsA-like"/>
    <property type="match status" value="1"/>
</dbReference>
<dbReference type="Pfam" id="PF03641">
    <property type="entry name" value="Lysine_decarbox"/>
    <property type="match status" value="1"/>
</dbReference>
<reference evidence="3" key="1">
    <citation type="submission" date="2017-09" db="EMBL/GenBank/DDBJ databases">
        <title>Depth-based differentiation of microbial function through sediment-hosted aquifers and enrichment of novel symbionts in the deep terrestrial subsurface.</title>
        <authorList>
            <person name="Probst A.J."/>
            <person name="Ladd B."/>
            <person name="Jarett J.K."/>
            <person name="Geller-Mcgrath D.E."/>
            <person name="Sieber C.M.K."/>
            <person name="Emerson J.B."/>
            <person name="Anantharaman K."/>
            <person name="Thomas B.C."/>
            <person name="Malmstrom R."/>
            <person name="Stieglmeier M."/>
            <person name="Klingl A."/>
            <person name="Woyke T."/>
            <person name="Ryan C.M."/>
            <person name="Banfield J.F."/>
        </authorList>
    </citation>
    <scope>NUCLEOTIDE SEQUENCE [LARGE SCALE GENOMIC DNA]</scope>
</reference>
<dbReference type="GO" id="GO:0005829">
    <property type="term" value="C:cytosol"/>
    <property type="evidence" value="ECO:0007669"/>
    <property type="project" value="TreeGrafter"/>
</dbReference>
<dbReference type="GO" id="GO:0016787">
    <property type="term" value="F:hydrolase activity"/>
    <property type="evidence" value="ECO:0007669"/>
    <property type="project" value="UniProtKB-KW"/>
</dbReference>
<proteinExistence type="inferred from homology"/>
<dbReference type="AlphaFoldDB" id="A0A2H0UNN6"/>
<evidence type="ECO:0000313" key="2">
    <source>
        <dbReference type="EMBL" id="PIR88039.1"/>
    </source>
</evidence>
<organism evidence="2 3">
    <name type="scientific">Candidatus Harrisonbacteria bacterium CG10_big_fil_rev_8_21_14_0_10_45_28</name>
    <dbReference type="NCBI Taxonomy" id="1974586"/>
    <lineage>
        <taxon>Bacteria</taxon>
        <taxon>Candidatus Harrisoniibacteriota</taxon>
    </lineage>
</organism>
<name>A0A2H0UNN6_9BACT</name>
<comment type="similarity">
    <text evidence="1">Belongs to the LOG family.</text>
</comment>
<evidence type="ECO:0000313" key="3">
    <source>
        <dbReference type="Proteomes" id="UP000230903"/>
    </source>
</evidence>
<evidence type="ECO:0000256" key="1">
    <source>
        <dbReference type="RuleBase" id="RU363015"/>
    </source>
</evidence>